<feature type="domain" description="BRCT" evidence="10">
    <location>
        <begin position="669"/>
        <end position="740"/>
    </location>
</feature>
<dbReference type="NCBIfam" id="NF005932">
    <property type="entry name" value="PRK07956.1"/>
    <property type="match status" value="1"/>
</dbReference>
<dbReference type="PROSITE" id="PS50172">
    <property type="entry name" value="BRCT"/>
    <property type="match status" value="1"/>
</dbReference>
<dbReference type="Gene3D" id="2.40.50.140">
    <property type="entry name" value="Nucleic acid-binding proteins"/>
    <property type="match status" value="1"/>
</dbReference>
<keyword evidence="5 9" id="KW-0862">Zinc</keyword>
<keyword evidence="9" id="KW-0460">Magnesium</keyword>
<dbReference type="Pfam" id="PF14520">
    <property type="entry name" value="HHH_5"/>
    <property type="match status" value="1"/>
</dbReference>
<dbReference type="EC" id="6.5.1.2" evidence="9"/>
<evidence type="ECO:0000256" key="4">
    <source>
        <dbReference type="ARBA" id="ARBA00022763"/>
    </source>
</evidence>
<accession>A0A075GTJ9</accession>
<feature type="binding site" evidence="9">
    <location>
        <position position="362"/>
    </location>
    <ligand>
        <name>NAD(+)</name>
        <dbReference type="ChEBI" id="CHEBI:57540"/>
    </ligand>
</feature>
<feature type="binding site" evidence="9">
    <location>
        <position position="490"/>
    </location>
    <ligand>
        <name>Zn(2+)</name>
        <dbReference type="ChEBI" id="CHEBI:29105"/>
    </ligand>
</feature>
<dbReference type="Pfam" id="PF01653">
    <property type="entry name" value="DNA_ligase_aden"/>
    <property type="match status" value="1"/>
</dbReference>
<feature type="binding site" evidence="9">
    <location>
        <begin position="128"/>
        <end position="129"/>
    </location>
    <ligand>
        <name>NAD(+)</name>
        <dbReference type="ChEBI" id="CHEBI:57540"/>
    </ligand>
</feature>
<gene>
    <name evidence="9 11" type="primary">ligA</name>
    <name evidence="11" type="synonym">ligB</name>
</gene>
<dbReference type="SMART" id="SM00292">
    <property type="entry name" value="BRCT"/>
    <property type="match status" value="1"/>
</dbReference>
<evidence type="ECO:0000256" key="5">
    <source>
        <dbReference type="ARBA" id="ARBA00022833"/>
    </source>
</evidence>
<dbReference type="GO" id="GO:0046872">
    <property type="term" value="F:metal ion binding"/>
    <property type="evidence" value="ECO:0007669"/>
    <property type="project" value="UniProtKB-KW"/>
</dbReference>
<organism evidence="11">
    <name type="scientific">uncultured marine group II/III euryarchaeote KM3_200_E08</name>
    <dbReference type="NCBI Taxonomy" id="1457977"/>
    <lineage>
        <taxon>Archaea</taxon>
        <taxon>Methanobacteriati</taxon>
        <taxon>Methanobacteriota</taxon>
        <taxon>environmental samples</taxon>
    </lineage>
</organism>
<reference evidence="11" key="1">
    <citation type="journal article" date="2014" name="Genome Biol. Evol.">
        <title>Pangenome evidence for extensive interdomain horizontal transfer affecting lineage core and shell genes in uncultured planktonic thaumarchaeota and euryarchaeota.</title>
        <authorList>
            <person name="Deschamps P."/>
            <person name="Zivanovic Y."/>
            <person name="Moreira D."/>
            <person name="Rodriguez-Valera F."/>
            <person name="Lopez-Garcia P."/>
        </authorList>
    </citation>
    <scope>NUCLEOTIDE SEQUENCE</scope>
</reference>
<dbReference type="PANTHER" id="PTHR23389:SF9">
    <property type="entry name" value="DNA LIGASE"/>
    <property type="match status" value="1"/>
</dbReference>
<dbReference type="GO" id="GO:0003911">
    <property type="term" value="F:DNA ligase (NAD+) activity"/>
    <property type="evidence" value="ECO:0007669"/>
    <property type="project" value="UniProtKB-UniRule"/>
</dbReference>
<dbReference type="EMBL" id="KF900796">
    <property type="protein sequence ID" value="AIF07246.1"/>
    <property type="molecule type" value="Genomic_DNA"/>
</dbReference>
<comment type="catalytic activity">
    <reaction evidence="8 9">
        <text>NAD(+) + (deoxyribonucleotide)n-3'-hydroxyl + 5'-phospho-(deoxyribonucleotide)m = (deoxyribonucleotide)n+m + AMP + beta-nicotinamide D-nucleotide.</text>
        <dbReference type="EC" id="6.5.1.2"/>
    </reaction>
</comment>
<dbReference type="AlphaFoldDB" id="A0A075GTJ9"/>
<keyword evidence="2 9" id="KW-0235">DNA replication</keyword>
<dbReference type="InterPro" id="IPR001679">
    <property type="entry name" value="DNA_ligase"/>
</dbReference>
<comment type="similarity">
    <text evidence="9">Belongs to the NAD-dependent DNA ligase family. LigA subfamily.</text>
</comment>
<evidence type="ECO:0000313" key="11">
    <source>
        <dbReference type="EMBL" id="AIF07246.1"/>
    </source>
</evidence>
<feature type="binding site" evidence="9">
    <location>
        <position position="477"/>
    </location>
    <ligand>
        <name>Zn(2+)</name>
        <dbReference type="ChEBI" id="CHEBI:29105"/>
    </ligand>
</feature>
<feature type="binding site" evidence="9">
    <location>
        <begin position="86"/>
        <end position="90"/>
    </location>
    <ligand>
        <name>NAD(+)</name>
        <dbReference type="ChEBI" id="CHEBI:57540"/>
    </ligand>
</feature>
<dbReference type="PANTHER" id="PTHR23389">
    <property type="entry name" value="CHROMOSOME TRANSMISSION FIDELITY FACTOR 18"/>
    <property type="match status" value="1"/>
</dbReference>
<dbReference type="InterPro" id="IPR013840">
    <property type="entry name" value="DNAligase_N"/>
</dbReference>
<dbReference type="InterPro" id="IPR010994">
    <property type="entry name" value="RuvA_2-like"/>
</dbReference>
<evidence type="ECO:0000259" key="10">
    <source>
        <dbReference type="PROSITE" id="PS50172"/>
    </source>
</evidence>
<dbReference type="SMART" id="SM00532">
    <property type="entry name" value="LIGANc"/>
    <property type="match status" value="1"/>
</dbReference>
<dbReference type="SUPFAM" id="SSF47781">
    <property type="entry name" value="RuvA domain 2-like"/>
    <property type="match status" value="1"/>
</dbReference>
<keyword evidence="4 9" id="KW-0227">DNA damage</keyword>
<evidence type="ECO:0000256" key="9">
    <source>
        <dbReference type="HAMAP-Rule" id="MF_01588"/>
    </source>
</evidence>
<feature type="binding site" evidence="9">
    <location>
        <position position="495"/>
    </location>
    <ligand>
        <name>Zn(2+)</name>
        <dbReference type="ChEBI" id="CHEBI:29105"/>
    </ligand>
</feature>
<keyword evidence="1 9" id="KW-0436">Ligase</keyword>
<name>A0A075GTJ9_9EURY</name>
<dbReference type="PIRSF" id="PIRSF001604">
    <property type="entry name" value="LigA"/>
    <property type="match status" value="1"/>
</dbReference>
<dbReference type="Pfam" id="PF00533">
    <property type="entry name" value="BRCT"/>
    <property type="match status" value="1"/>
</dbReference>
<protein>
    <recommendedName>
        <fullName evidence="9">DNA ligase</fullName>
        <ecNumber evidence="9">6.5.1.2</ecNumber>
    </recommendedName>
    <alternativeName>
        <fullName evidence="9">Polydeoxyribonucleotide synthase [NAD(+)]</fullName>
    </alternativeName>
</protein>
<keyword evidence="3 9" id="KW-0479">Metal-binding</keyword>
<evidence type="ECO:0000256" key="8">
    <source>
        <dbReference type="ARBA" id="ARBA00034005"/>
    </source>
</evidence>
<dbReference type="Gene3D" id="1.10.150.20">
    <property type="entry name" value="5' to 3' exonuclease, C-terminal subdomain"/>
    <property type="match status" value="2"/>
</dbReference>
<comment type="function">
    <text evidence="9">DNA ligase that catalyzes the formation of phosphodiester linkages between 5'-phosphoryl and 3'-hydroxyl groups in double-stranded DNA using NAD as a coenzyme and as the energy source for the reaction. It is essential for DNA replication and repair of damaged DNA.</text>
</comment>
<dbReference type="InterPro" id="IPR001357">
    <property type="entry name" value="BRCT_dom"/>
</dbReference>
<dbReference type="Gene3D" id="3.40.50.10190">
    <property type="entry name" value="BRCT domain"/>
    <property type="match status" value="1"/>
</dbReference>
<dbReference type="NCBIfam" id="TIGR00575">
    <property type="entry name" value="dnlj"/>
    <property type="match status" value="1"/>
</dbReference>
<feature type="binding site" evidence="9">
    <location>
        <position position="474"/>
    </location>
    <ligand>
        <name>Zn(2+)</name>
        <dbReference type="ChEBI" id="CHEBI:29105"/>
    </ligand>
</feature>
<dbReference type="CDD" id="cd17748">
    <property type="entry name" value="BRCT_DNA_ligase_like"/>
    <property type="match status" value="1"/>
</dbReference>
<feature type="binding site" evidence="9">
    <location>
        <position position="178"/>
    </location>
    <ligand>
        <name>NAD(+)</name>
        <dbReference type="ChEBI" id="CHEBI:57540"/>
    </ligand>
</feature>
<comment type="cofactor">
    <cofactor evidence="9">
        <name>Mg(2+)</name>
        <dbReference type="ChEBI" id="CHEBI:18420"/>
    </cofactor>
    <cofactor evidence="9">
        <name>Mn(2+)</name>
        <dbReference type="ChEBI" id="CHEBI:29035"/>
    </cofactor>
</comment>
<dbReference type="Gene3D" id="3.30.470.30">
    <property type="entry name" value="DNA ligase/mRNA capping enzyme"/>
    <property type="match status" value="1"/>
</dbReference>
<feature type="active site" description="N6-AMP-lysine intermediate" evidence="9">
    <location>
        <position position="157"/>
    </location>
</feature>
<evidence type="ECO:0000256" key="7">
    <source>
        <dbReference type="ARBA" id="ARBA00023204"/>
    </source>
</evidence>
<evidence type="ECO:0000256" key="2">
    <source>
        <dbReference type="ARBA" id="ARBA00022705"/>
    </source>
</evidence>
<dbReference type="HAMAP" id="MF_01588">
    <property type="entry name" value="DNA_ligase_A"/>
    <property type="match status" value="1"/>
</dbReference>
<comment type="caution">
    <text evidence="9">Lacks conserved residue(s) required for the propagation of feature annotation.</text>
</comment>
<dbReference type="InterPro" id="IPR004150">
    <property type="entry name" value="NAD_DNA_ligase_OB"/>
</dbReference>
<feature type="binding site" evidence="9">
    <location>
        <position position="338"/>
    </location>
    <ligand>
        <name>NAD(+)</name>
        <dbReference type="ChEBI" id="CHEBI:57540"/>
    </ligand>
</feature>
<dbReference type="SUPFAM" id="SSF50249">
    <property type="entry name" value="Nucleic acid-binding proteins"/>
    <property type="match status" value="1"/>
</dbReference>
<evidence type="ECO:0000256" key="1">
    <source>
        <dbReference type="ARBA" id="ARBA00022598"/>
    </source>
</evidence>
<dbReference type="SUPFAM" id="SSF56091">
    <property type="entry name" value="DNA ligase/mRNA capping enzyme, catalytic domain"/>
    <property type="match status" value="1"/>
</dbReference>
<evidence type="ECO:0000256" key="6">
    <source>
        <dbReference type="ARBA" id="ARBA00023027"/>
    </source>
</evidence>
<keyword evidence="9" id="KW-0464">Manganese</keyword>
<sequence>MAYTSRLGVARPRFKSWQAHHFSQRLDYRSPKDSYPQVEGICTTSSTMAAERPSGASEQVLVEWLAEQISHHSHLYYNEARPKISDAEFDTLWDELKSLSPDHPQLHKVGSDPPPGSTKVEHLFPMLSLDKSNTEGEVTHFVAETTAQGNRFVCQPKLDGSALSLEYRRGRLVRAATRGSGTRGEDITANARRIPNIPESLDWDGDCHIRGEVVMPLATFRNRYSDVAPNPRNLAAGSLRQKHTEAGKGKAEDLIFLAYGAEFPRDVDKHPDSPEPPAFEFDSEFITWLQEIGIEVAGNEVVGGSDSQATTAQIMTVVDRWTENRDDADWEIDGIVIKLDLLSKRDLLGMTAHHPRWALAWKFPPEEAISVLMDVEWQTGRTGNVTPVSKVAPVAVSGVTVESTTLHNKGEVERLGIMLGDRVRVVRRGDVIPKITEVLGTAQESDLSGRKHADGTPFDEPLPVRATITIPTHCPRCSSDLVEDGAFIRCMDLNCPSRLERTILYWCRHLEMDGIGEKLAEQLCSTGLVNSLADLYSLSLDDIAGLERMAERSAGNVIDELEASRSMSLSTFLAALGMPRIGPEIASSIATEIGSLHNLLELVNGMDEEPGQDEDGAPLKYNEAISRLISIERVGETVARLLLEGLYARTEVVSALSSELDISDEAATTSTGPLEGQTFCITGTLSRPRKEIALSIKSMGGKVVSSVSGKLDFLVAGDSSGSKLDKANRMGVSVLNEIELSEIIGLDPPSERQSTLGDF</sequence>
<dbReference type="Pfam" id="PF03120">
    <property type="entry name" value="OB_DNA_ligase"/>
    <property type="match status" value="1"/>
</dbReference>
<dbReference type="SUPFAM" id="SSF52113">
    <property type="entry name" value="BRCT domain"/>
    <property type="match status" value="1"/>
</dbReference>
<dbReference type="InterPro" id="IPR013839">
    <property type="entry name" value="DNAligase_adenylation"/>
</dbReference>
<feature type="binding site" evidence="9">
    <location>
        <position position="212"/>
    </location>
    <ligand>
        <name>NAD(+)</name>
        <dbReference type="ChEBI" id="CHEBI:57540"/>
    </ligand>
</feature>
<dbReference type="Gene3D" id="1.10.287.610">
    <property type="entry name" value="Helix hairpin bin"/>
    <property type="match status" value="1"/>
</dbReference>
<keyword evidence="7 9" id="KW-0234">DNA repair</keyword>
<dbReference type="InterPro" id="IPR036420">
    <property type="entry name" value="BRCT_dom_sf"/>
</dbReference>
<dbReference type="InterPro" id="IPR012340">
    <property type="entry name" value="NA-bd_OB-fold"/>
</dbReference>
<dbReference type="GO" id="GO:0006281">
    <property type="term" value="P:DNA repair"/>
    <property type="evidence" value="ECO:0007669"/>
    <property type="project" value="UniProtKB-KW"/>
</dbReference>
<dbReference type="GO" id="GO:0006260">
    <property type="term" value="P:DNA replication"/>
    <property type="evidence" value="ECO:0007669"/>
    <property type="project" value="UniProtKB-KW"/>
</dbReference>
<proteinExistence type="inferred from homology"/>
<evidence type="ECO:0000256" key="3">
    <source>
        <dbReference type="ARBA" id="ARBA00022723"/>
    </source>
</evidence>
<keyword evidence="6 9" id="KW-0520">NAD</keyword>